<name>A0A0K2TZP3_LEPSM</name>
<evidence type="ECO:0000313" key="1">
    <source>
        <dbReference type="EMBL" id="CDW31182.1"/>
    </source>
</evidence>
<protein>
    <submittedName>
        <fullName evidence="1">Uncharacterized protein</fullName>
    </submittedName>
</protein>
<proteinExistence type="predicted"/>
<dbReference type="AlphaFoldDB" id="A0A0K2TZP3"/>
<organism evidence="1">
    <name type="scientific">Lepeophtheirus salmonis</name>
    <name type="common">Salmon louse</name>
    <name type="synonym">Caligus salmonis</name>
    <dbReference type="NCBI Taxonomy" id="72036"/>
    <lineage>
        <taxon>Eukaryota</taxon>
        <taxon>Metazoa</taxon>
        <taxon>Ecdysozoa</taxon>
        <taxon>Arthropoda</taxon>
        <taxon>Crustacea</taxon>
        <taxon>Multicrustacea</taxon>
        <taxon>Hexanauplia</taxon>
        <taxon>Copepoda</taxon>
        <taxon>Siphonostomatoida</taxon>
        <taxon>Caligidae</taxon>
        <taxon>Lepeophtheirus</taxon>
    </lineage>
</organism>
<sequence length="106" mass="12186">MLTESTYFKVKSLSDLNKKIDFASLPSEIIYIKGKDNLLVCSIADKVPQIQYFLNIFEDLSFHMHLDGICISQNNFKHIYSTNQIQTVFQIGSLLAYARSLTFWGL</sequence>
<dbReference type="EMBL" id="HACA01013821">
    <property type="protein sequence ID" value="CDW31182.1"/>
    <property type="molecule type" value="Transcribed_RNA"/>
</dbReference>
<accession>A0A0K2TZP3</accession>
<reference evidence="1" key="1">
    <citation type="submission" date="2014-05" db="EMBL/GenBank/DDBJ databases">
        <authorList>
            <person name="Chronopoulou M."/>
        </authorList>
    </citation>
    <scope>NUCLEOTIDE SEQUENCE</scope>
    <source>
        <tissue evidence="1">Whole organism</tissue>
    </source>
</reference>